<comment type="caution">
    <text evidence="2">The sequence shown here is derived from an EMBL/GenBank/DDBJ whole genome shotgun (WGS) entry which is preliminary data.</text>
</comment>
<keyword evidence="1" id="KW-0812">Transmembrane</keyword>
<sequence length="63" mass="7061">MPFALYMIGFLVFMAAVVWAAVVVGVPQLYLTFGALALIVIGAIVGLVRSRSRRREMHRQHPY</sequence>
<protein>
    <submittedName>
        <fullName evidence="2">Uncharacterized protein</fullName>
    </submittedName>
</protein>
<proteinExistence type="predicted"/>
<keyword evidence="1" id="KW-0472">Membrane</keyword>
<dbReference type="RefSeq" id="WP_135250707.1">
    <property type="nucleotide sequence ID" value="NZ_SMLK01000005.1"/>
</dbReference>
<reference evidence="2 3" key="1">
    <citation type="submission" date="2019-03" db="EMBL/GenBank/DDBJ databases">
        <title>Ramlibacter sp. 18x22-1, whole genome shotgun sequence.</title>
        <authorList>
            <person name="Zhang X."/>
            <person name="Feng G."/>
            <person name="Zhu H."/>
        </authorList>
    </citation>
    <scope>NUCLEOTIDE SEQUENCE [LARGE SCALE GENOMIC DNA]</scope>
    <source>
        <strain evidence="2 3">18x22-1</strain>
    </source>
</reference>
<evidence type="ECO:0000256" key="1">
    <source>
        <dbReference type="SAM" id="Phobius"/>
    </source>
</evidence>
<keyword evidence="3" id="KW-1185">Reference proteome</keyword>
<dbReference type="Proteomes" id="UP000297839">
    <property type="component" value="Unassembled WGS sequence"/>
</dbReference>
<evidence type="ECO:0000313" key="3">
    <source>
        <dbReference type="Proteomes" id="UP000297839"/>
    </source>
</evidence>
<dbReference type="AlphaFoldDB" id="A0A4Z0BM33"/>
<keyword evidence="1" id="KW-1133">Transmembrane helix</keyword>
<accession>A0A4Z0BM33</accession>
<name>A0A4Z0BM33_9BURK</name>
<gene>
    <name evidence="2" type="ORF">EZ216_15600</name>
</gene>
<dbReference type="EMBL" id="SMLK01000005">
    <property type="protein sequence ID" value="TFY98988.1"/>
    <property type="molecule type" value="Genomic_DNA"/>
</dbReference>
<feature type="transmembrane region" description="Helical" evidence="1">
    <location>
        <begin position="30"/>
        <end position="48"/>
    </location>
</feature>
<evidence type="ECO:0000313" key="2">
    <source>
        <dbReference type="EMBL" id="TFY98988.1"/>
    </source>
</evidence>
<organism evidence="2 3">
    <name type="scientific">Ramlibacter humi</name>
    <dbReference type="NCBI Taxonomy" id="2530451"/>
    <lineage>
        <taxon>Bacteria</taxon>
        <taxon>Pseudomonadati</taxon>
        <taxon>Pseudomonadota</taxon>
        <taxon>Betaproteobacteria</taxon>
        <taxon>Burkholderiales</taxon>
        <taxon>Comamonadaceae</taxon>
        <taxon>Ramlibacter</taxon>
    </lineage>
</organism>